<dbReference type="InterPro" id="IPR011856">
    <property type="entry name" value="tRNA_endonuc-like_dom_sf"/>
</dbReference>
<dbReference type="HAMAP" id="MF_00048">
    <property type="entry name" value="UPF0102"/>
    <property type="match status" value="1"/>
</dbReference>
<dbReference type="NCBIfam" id="NF009150">
    <property type="entry name" value="PRK12497.1-3"/>
    <property type="match status" value="1"/>
</dbReference>
<dbReference type="Pfam" id="PF02021">
    <property type="entry name" value="UPF0102"/>
    <property type="match status" value="1"/>
</dbReference>
<sequence length="122" mass="13868">MDKRRRQDTGRHAEDTALAYLQRAGLTLVIRNYRCKAGEIDLVLRDGATLVLTEVRYRSEARFGSAAASVTWRKQRRLANAARHLLLTHPELRCHPARFDVIAIDGRIPGSTIDWIKNAFSL</sequence>
<dbReference type="AlphaFoldDB" id="A0A127F887"/>
<dbReference type="OrthoDB" id="9794876at2"/>
<protein>
    <recommendedName>
        <fullName evidence="2">UPF0102 protein ACG33_01635</fullName>
    </recommendedName>
</protein>
<reference evidence="3 4" key="1">
    <citation type="submission" date="2015-06" db="EMBL/GenBank/DDBJ databases">
        <title>A Comprehensive Approach to Explore the Metabolic and Phylogenetic Diversity of Bacterial Steroid Degradation in the Environment: Testosterone as an Example.</title>
        <authorList>
            <person name="Yang F.-C."/>
            <person name="Chen Y.-L."/>
            <person name="Yu C.-P."/>
            <person name="Tang S.-L."/>
            <person name="Wang P.-H."/>
            <person name="Ismail W."/>
            <person name="Wang C.-H."/>
            <person name="Yang C.-Y."/>
            <person name="Chiang Y.-R."/>
        </authorList>
    </citation>
    <scope>NUCLEOTIDE SEQUENCE [LARGE SCALE GENOMIC DNA]</scope>
    <source>
        <strain evidence="3 4">DSM 18526</strain>
    </source>
</reference>
<dbReference type="Gene3D" id="3.40.1350.10">
    <property type="match status" value="1"/>
</dbReference>
<dbReference type="SUPFAM" id="SSF52980">
    <property type="entry name" value="Restriction endonuclease-like"/>
    <property type="match status" value="1"/>
</dbReference>
<dbReference type="STRING" id="465721.ACG33_01635"/>
<accession>A0A127F887</accession>
<proteinExistence type="inferred from homology"/>
<evidence type="ECO:0000256" key="1">
    <source>
        <dbReference type="ARBA" id="ARBA00006738"/>
    </source>
</evidence>
<dbReference type="PANTHER" id="PTHR34039">
    <property type="entry name" value="UPF0102 PROTEIN YRAN"/>
    <property type="match status" value="1"/>
</dbReference>
<dbReference type="InterPro" id="IPR011335">
    <property type="entry name" value="Restrct_endonuc-II-like"/>
</dbReference>
<dbReference type="GO" id="GO:0003676">
    <property type="term" value="F:nucleic acid binding"/>
    <property type="evidence" value="ECO:0007669"/>
    <property type="project" value="InterPro"/>
</dbReference>
<keyword evidence="4" id="KW-1185">Reference proteome</keyword>
<organism evidence="3 4">
    <name type="scientific">Steroidobacter denitrificans</name>
    <dbReference type="NCBI Taxonomy" id="465721"/>
    <lineage>
        <taxon>Bacteria</taxon>
        <taxon>Pseudomonadati</taxon>
        <taxon>Pseudomonadota</taxon>
        <taxon>Gammaproteobacteria</taxon>
        <taxon>Steroidobacterales</taxon>
        <taxon>Steroidobacteraceae</taxon>
        <taxon>Steroidobacter</taxon>
    </lineage>
</organism>
<name>A0A127F887_STEDE</name>
<dbReference type="RefSeq" id="WP_066918161.1">
    <property type="nucleotide sequence ID" value="NZ_CP011971.1"/>
</dbReference>
<dbReference type="KEGG" id="sdf:ACG33_01635"/>
<comment type="similarity">
    <text evidence="1 2">Belongs to the UPF0102 family.</text>
</comment>
<dbReference type="InterPro" id="IPR003509">
    <property type="entry name" value="UPF0102_YraN-like"/>
</dbReference>
<gene>
    <name evidence="3" type="ORF">ACG33_01635</name>
</gene>
<evidence type="ECO:0000256" key="2">
    <source>
        <dbReference type="HAMAP-Rule" id="MF_00048"/>
    </source>
</evidence>
<dbReference type="NCBIfam" id="TIGR00252">
    <property type="entry name" value="YraN family protein"/>
    <property type="match status" value="1"/>
</dbReference>
<evidence type="ECO:0000313" key="3">
    <source>
        <dbReference type="EMBL" id="AMN45828.1"/>
    </source>
</evidence>
<dbReference type="Proteomes" id="UP000070250">
    <property type="component" value="Chromosome"/>
</dbReference>
<dbReference type="PANTHER" id="PTHR34039:SF1">
    <property type="entry name" value="UPF0102 PROTEIN YRAN"/>
    <property type="match status" value="1"/>
</dbReference>
<dbReference type="EMBL" id="CP011971">
    <property type="protein sequence ID" value="AMN45828.1"/>
    <property type="molecule type" value="Genomic_DNA"/>
</dbReference>
<evidence type="ECO:0000313" key="4">
    <source>
        <dbReference type="Proteomes" id="UP000070250"/>
    </source>
</evidence>